<keyword evidence="3" id="KW-0813">Transport</keyword>
<dbReference type="InterPro" id="IPR036544">
    <property type="entry name" value="QCR7_sf"/>
</dbReference>
<dbReference type="GO" id="GO:0045275">
    <property type="term" value="C:respiratory chain complex III"/>
    <property type="evidence" value="ECO:0007669"/>
    <property type="project" value="InterPro"/>
</dbReference>
<evidence type="ECO:0000256" key="7">
    <source>
        <dbReference type="ARBA" id="ARBA00023128"/>
    </source>
</evidence>
<dbReference type="Gene3D" id="1.10.1090.10">
    <property type="entry name" value="Cytochrome b-c1 complex subunit 7"/>
    <property type="match status" value="1"/>
</dbReference>
<dbReference type="GO" id="GO:0006122">
    <property type="term" value="P:mitochondrial electron transport, ubiquinol to cytochrome c"/>
    <property type="evidence" value="ECO:0007669"/>
    <property type="project" value="InterPro"/>
</dbReference>
<dbReference type="PANTHER" id="PTHR12022">
    <property type="entry name" value="UBIQUINOL-CYTOCHROME C REDUCTASE COMPLEX 14 KD PROTEIN"/>
    <property type="match status" value="1"/>
</dbReference>
<comment type="subcellular location">
    <subcellularLocation>
        <location evidence="1">Mitochondrion inner membrane</location>
        <topology evidence="1">Peripheral membrane protein</topology>
        <orientation evidence="1">Matrix side</orientation>
    </subcellularLocation>
</comment>
<keyword evidence="5" id="KW-0999">Mitochondrion inner membrane</keyword>
<proteinExistence type="inferred from homology"/>
<keyword evidence="6" id="KW-0249">Electron transport</keyword>
<evidence type="ECO:0000256" key="2">
    <source>
        <dbReference type="ARBA" id="ARBA00008554"/>
    </source>
</evidence>
<dbReference type="SUPFAM" id="SSF81524">
    <property type="entry name" value="14 kDa protein of cytochrome bc1 complex (Ubiquinol-cytochrome c reductase)"/>
    <property type="match status" value="1"/>
</dbReference>
<gene>
    <name evidence="10" type="ORF">DNG_01041</name>
</gene>
<evidence type="ECO:0000256" key="1">
    <source>
        <dbReference type="ARBA" id="ARBA00004443"/>
    </source>
</evidence>
<dbReference type="GO" id="GO:0005743">
    <property type="term" value="C:mitochondrial inner membrane"/>
    <property type="evidence" value="ECO:0007669"/>
    <property type="project" value="UniProtKB-SubCell"/>
</dbReference>
<accession>A0AAE8SRB9</accession>
<evidence type="ECO:0000256" key="5">
    <source>
        <dbReference type="ARBA" id="ARBA00022792"/>
    </source>
</evidence>
<evidence type="ECO:0000256" key="9">
    <source>
        <dbReference type="ARBA" id="ARBA00031684"/>
    </source>
</evidence>
<keyword evidence="4" id="KW-0679">Respiratory chain</keyword>
<evidence type="ECO:0000256" key="8">
    <source>
        <dbReference type="ARBA" id="ARBA00023136"/>
    </source>
</evidence>
<evidence type="ECO:0000256" key="4">
    <source>
        <dbReference type="ARBA" id="ARBA00022660"/>
    </source>
</evidence>
<organism evidence="10 11">
    <name type="scientific">Cephalotrichum gorgonifer</name>
    <dbReference type="NCBI Taxonomy" id="2041049"/>
    <lineage>
        <taxon>Eukaryota</taxon>
        <taxon>Fungi</taxon>
        <taxon>Dikarya</taxon>
        <taxon>Ascomycota</taxon>
        <taxon>Pezizomycotina</taxon>
        <taxon>Sordariomycetes</taxon>
        <taxon>Hypocreomycetidae</taxon>
        <taxon>Microascales</taxon>
        <taxon>Microascaceae</taxon>
        <taxon>Cephalotrichum</taxon>
    </lineage>
</organism>
<keyword evidence="8" id="KW-0472">Membrane</keyword>
<dbReference type="PANTHER" id="PTHR12022:SF0">
    <property type="entry name" value="CYTOCHROME B-C1 COMPLEX SUBUNIT 7"/>
    <property type="match status" value="1"/>
</dbReference>
<dbReference type="AlphaFoldDB" id="A0AAE8SRB9"/>
<sequence>MSTPANLTRVASFVHRRPWLLSVVNRLNEWQSRNYRQLGLKYDDVLDVEESPEGQLALKRLSAKESYDRVFRLRRAVQLSITHKILPKEEWTKVSEDKPYLRPIIEQIKAEQKEKAALDTVEVIKTH</sequence>
<evidence type="ECO:0000256" key="3">
    <source>
        <dbReference type="ARBA" id="ARBA00022448"/>
    </source>
</evidence>
<dbReference type="Pfam" id="PF02271">
    <property type="entry name" value="UCR_14kD"/>
    <property type="match status" value="1"/>
</dbReference>
<dbReference type="InterPro" id="IPR003197">
    <property type="entry name" value="QCR7"/>
</dbReference>
<keyword evidence="7" id="KW-0496">Mitochondrion</keyword>
<dbReference type="Proteomes" id="UP001187682">
    <property type="component" value="Unassembled WGS sequence"/>
</dbReference>
<name>A0AAE8SRB9_9PEZI</name>
<reference evidence="10" key="1">
    <citation type="submission" date="2018-03" db="EMBL/GenBank/DDBJ databases">
        <authorList>
            <person name="Guldener U."/>
        </authorList>
    </citation>
    <scope>NUCLEOTIDE SEQUENCE</scope>
</reference>
<comment type="caution">
    <text evidence="10">The sequence shown here is derived from an EMBL/GenBank/DDBJ whole genome shotgun (WGS) entry which is preliminary data.</text>
</comment>
<dbReference type="FunFam" id="1.10.1090.10:FF:000001">
    <property type="entry name" value="Cytochrome b-c1 complex subunit 7"/>
    <property type="match status" value="1"/>
</dbReference>
<protein>
    <recommendedName>
        <fullName evidence="9">Complex III subunit 7</fullName>
    </recommendedName>
</protein>
<comment type="similarity">
    <text evidence="2">Belongs to the UQCRB/QCR7 family.</text>
</comment>
<keyword evidence="11" id="KW-1185">Reference proteome</keyword>
<evidence type="ECO:0000313" key="10">
    <source>
        <dbReference type="EMBL" id="SPN97530.1"/>
    </source>
</evidence>
<evidence type="ECO:0000313" key="11">
    <source>
        <dbReference type="Proteomes" id="UP001187682"/>
    </source>
</evidence>
<dbReference type="EMBL" id="ONZQ02000001">
    <property type="protein sequence ID" value="SPN97530.1"/>
    <property type="molecule type" value="Genomic_DNA"/>
</dbReference>
<evidence type="ECO:0000256" key="6">
    <source>
        <dbReference type="ARBA" id="ARBA00022982"/>
    </source>
</evidence>